<reference evidence="6 7" key="1">
    <citation type="submission" date="2015-05" db="EMBL/GenBank/DDBJ databases">
        <title>Genome sequencing and analysis of members of genus Stenotrophomonas.</title>
        <authorList>
            <person name="Patil P.P."/>
            <person name="Midha S."/>
            <person name="Patil P.B."/>
        </authorList>
    </citation>
    <scope>NUCLEOTIDE SEQUENCE [LARGE SCALE GENOMIC DNA]</scope>
    <source>
        <strain evidence="6 7">DSM 18929</strain>
    </source>
</reference>
<evidence type="ECO:0000256" key="3">
    <source>
        <dbReference type="ARBA" id="ARBA00023163"/>
    </source>
</evidence>
<evidence type="ECO:0000256" key="4">
    <source>
        <dbReference type="SAM" id="MobiDB-lite"/>
    </source>
</evidence>
<dbReference type="SUPFAM" id="SSF46689">
    <property type="entry name" value="Homeodomain-like"/>
    <property type="match status" value="1"/>
</dbReference>
<dbReference type="RefSeq" id="WP_057633844.1">
    <property type="nucleotide sequence ID" value="NZ_LDJI01000019.1"/>
</dbReference>
<proteinExistence type="predicted"/>
<feature type="domain" description="HTH araC/xylS-type" evidence="5">
    <location>
        <begin position="132"/>
        <end position="230"/>
    </location>
</feature>
<protein>
    <submittedName>
        <fullName evidence="6">AraC family transcriptional regulator</fullName>
    </submittedName>
</protein>
<dbReference type="GO" id="GO:0003700">
    <property type="term" value="F:DNA-binding transcription factor activity"/>
    <property type="evidence" value="ECO:0007669"/>
    <property type="project" value="InterPro"/>
</dbReference>
<dbReference type="PROSITE" id="PS01124">
    <property type="entry name" value="HTH_ARAC_FAMILY_2"/>
    <property type="match status" value="1"/>
</dbReference>
<organism evidence="6 7">
    <name type="scientific">Stenotrophomonas humi</name>
    <dbReference type="NCBI Taxonomy" id="405444"/>
    <lineage>
        <taxon>Bacteria</taxon>
        <taxon>Pseudomonadati</taxon>
        <taxon>Pseudomonadota</taxon>
        <taxon>Gammaproteobacteria</taxon>
        <taxon>Lysobacterales</taxon>
        <taxon>Lysobacteraceae</taxon>
        <taxon>Stenotrophomonas</taxon>
    </lineage>
</organism>
<keyword evidence="2" id="KW-0238">DNA-binding</keyword>
<evidence type="ECO:0000256" key="2">
    <source>
        <dbReference type="ARBA" id="ARBA00023125"/>
    </source>
</evidence>
<dbReference type="OrthoDB" id="5996070at2"/>
<dbReference type="AlphaFoldDB" id="A0A0R0CDW4"/>
<dbReference type="InterPro" id="IPR050204">
    <property type="entry name" value="AraC_XylS_family_regulators"/>
</dbReference>
<dbReference type="SUPFAM" id="SSF51182">
    <property type="entry name" value="RmlC-like cupins"/>
    <property type="match status" value="1"/>
</dbReference>
<keyword evidence="1" id="KW-0805">Transcription regulation</keyword>
<comment type="caution">
    <text evidence="6">The sequence shown here is derived from an EMBL/GenBank/DDBJ whole genome shotgun (WGS) entry which is preliminary data.</text>
</comment>
<dbReference type="PANTHER" id="PTHR46796:SF2">
    <property type="entry name" value="TRANSCRIPTIONAL REGULATORY PROTEIN"/>
    <property type="match status" value="1"/>
</dbReference>
<dbReference type="PATRIC" id="fig|405444.3.peg.970"/>
<feature type="compositionally biased region" description="Polar residues" evidence="4">
    <location>
        <begin position="233"/>
        <end position="243"/>
    </location>
</feature>
<dbReference type="EMBL" id="LDJI01000019">
    <property type="protein sequence ID" value="KRG64001.1"/>
    <property type="molecule type" value="Genomic_DNA"/>
</dbReference>
<dbReference type="Gene3D" id="1.10.10.60">
    <property type="entry name" value="Homeodomain-like"/>
    <property type="match status" value="1"/>
</dbReference>
<sequence length="243" mass="26766">MPTTARHLRRYLRPTGLECHDYAQWVLPIRGDLQLEVGGYGGRVDLLQGAFVAPRETHDMEAQGDNCCLIIDCHAGVLDDDTLEHLYRQRWLALPKGIRQQLQRIQADGTDNDPLPQLLHYFGRDGSGARLQALCMSIAKSPGSEWSVARMAAEVGVSGSRLHALFAHEFALSPQAWVSAARLRWAKQQLVSGQAPISAIAQRAGYSEQSALSRALRRESGLTPRQWREAGSSFGQDTLPGTA</sequence>
<gene>
    <name evidence="6" type="ORF">ABB26_09780</name>
</gene>
<dbReference type="InterPro" id="IPR009057">
    <property type="entry name" value="Homeodomain-like_sf"/>
</dbReference>
<evidence type="ECO:0000259" key="5">
    <source>
        <dbReference type="PROSITE" id="PS01124"/>
    </source>
</evidence>
<dbReference type="PANTHER" id="PTHR46796">
    <property type="entry name" value="HTH-TYPE TRANSCRIPTIONAL ACTIVATOR RHAS-RELATED"/>
    <property type="match status" value="1"/>
</dbReference>
<dbReference type="Proteomes" id="UP000050864">
    <property type="component" value="Unassembled WGS sequence"/>
</dbReference>
<dbReference type="InterPro" id="IPR018060">
    <property type="entry name" value="HTH_AraC"/>
</dbReference>
<evidence type="ECO:0000313" key="6">
    <source>
        <dbReference type="EMBL" id="KRG64001.1"/>
    </source>
</evidence>
<feature type="region of interest" description="Disordered" evidence="4">
    <location>
        <begin position="219"/>
        <end position="243"/>
    </location>
</feature>
<evidence type="ECO:0000313" key="7">
    <source>
        <dbReference type="Proteomes" id="UP000050864"/>
    </source>
</evidence>
<dbReference type="Pfam" id="PF12833">
    <property type="entry name" value="HTH_18"/>
    <property type="match status" value="1"/>
</dbReference>
<evidence type="ECO:0000256" key="1">
    <source>
        <dbReference type="ARBA" id="ARBA00023015"/>
    </source>
</evidence>
<dbReference type="STRING" id="405444.ABB26_09780"/>
<dbReference type="GO" id="GO:0043565">
    <property type="term" value="F:sequence-specific DNA binding"/>
    <property type="evidence" value="ECO:0007669"/>
    <property type="project" value="InterPro"/>
</dbReference>
<dbReference type="InterPro" id="IPR011051">
    <property type="entry name" value="RmlC_Cupin_sf"/>
</dbReference>
<dbReference type="SMART" id="SM00342">
    <property type="entry name" value="HTH_ARAC"/>
    <property type="match status" value="1"/>
</dbReference>
<accession>A0A0R0CDW4</accession>
<keyword evidence="3" id="KW-0804">Transcription</keyword>
<keyword evidence="7" id="KW-1185">Reference proteome</keyword>
<name>A0A0R0CDW4_9GAMM</name>